<evidence type="ECO:0000313" key="3">
    <source>
        <dbReference type="EMBL" id="CAA7269769.1"/>
    </source>
</evidence>
<dbReference type="InterPro" id="IPR027417">
    <property type="entry name" value="P-loop_NTPase"/>
</dbReference>
<protein>
    <recommendedName>
        <fullName evidence="2">Nephrocystin 3-like N-terminal domain-containing protein</fullName>
    </recommendedName>
</protein>
<dbReference type="Gene3D" id="3.40.50.300">
    <property type="entry name" value="P-loop containing nucleotide triphosphate hydrolases"/>
    <property type="match status" value="1"/>
</dbReference>
<evidence type="ECO:0000256" key="1">
    <source>
        <dbReference type="ARBA" id="ARBA00022737"/>
    </source>
</evidence>
<dbReference type="OrthoDB" id="3027122at2759"/>
<keyword evidence="4" id="KW-1185">Reference proteome</keyword>
<dbReference type="PANTHER" id="PTHR10039:SF17">
    <property type="entry name" value="FUNGAL STAND N-TERMINAL GOODBYE DOMAIN-CONTAINING PROTEIN-RELATED"/>
    <property type="match status" value="1"/>
</dbReference>
<keyword evidence="1" id="KW-0677">Repeat</keyword>
<evidence type="ECO:0000259" key="2">
    <source>
        <dbReference type="Pfam" id="PF24883"/>
    </source>
</evidence>
<dbReference type="PANTHER" id="PTHR10039">
    <property type="entry name" value="AMELOGENIN"/>
    <property type="match status" value="1"/>
</dbReference>
<feature type="domain" description="Nephrocystin 3-like N-terminal" evidence="2">
    <location>
        <begin position="72"/>
        <end position="230"/>
    </location>
</feature>
<reference evidence="3 4" key="1">
    <citation type="submission" date="2020-01" db="EMBL/GenBank/DDBJ databases">
        <authorList>
            <person name="Gupta K D."/>
        </authorList>
    </citation>
    <scope>NUCLEOTIDE SEQUENCE [LARGE SCALE GENOMIC DNA]</scope>
</reference>
<comment type="caution">
    <text evidence="3">The sequence shown here is derived from an EMBL/GenBank/DDBJ whole genome shotgun (WGS) entry which is preliminary data.</text>
</comment>
<accession>A0A8S0VU86</accession>
<dbReference type="Pfam" id="PF24883">
    <property type="entry name" value="NPHP3_N"/>
    <property type="match status" value="1"/>
</dbReference>
<evidence type="ECO:0000313" key="4">
    <source>
        <dbReference type="Proteomes" id="UP000467700"/>
    </source>
</evidence>
<dbReference type="EMBL" id="CACVBS010000080">
    <property type="protein sequence ID" value="CAA7269769.1"/>
    <property type="molecule type" value="Genomic_DNA"/>
</dbReference>
<proteinExistence type="predicted"/>
<name>A0A8S0VU86_CYCAE</name>
<dbReference type="SUPFAM" id="SSF52540">
    <property type="entry name" value="P-loop containing nucleoside triphosphate hydrolases"/>
    <property type="match status" value="1"/>
</dbReference>
<sequence length="658" mass="75134">MFDNSQNLIFNGGAFWNVNGSVWQHQESPSSKGFELLRQQIAPGALHDSEERYDPPKCHPLTRQAVLDKLIAWIEDIDNDKFESFWLYGSAGVGKSAVLQTIAEFFYAKGRLLASFFFSRNSATRNNRYHLIPTLAYQIALCSPQLKEHVGNTVHKDPTIFDRSPEAQLWALVVGPLLEARNQQINVPMLIIIDGLDECHTPDDQVSILRAFTNTLKEESLGVKLLIASRPERLIRAAFDNGTLQERTRRLSLDHKSLRAWEDIEVFVRHKFLEIKSTHPLRRYIPPEWPSKENINLILSKASNTFILPSVVMRYVESTRHLPVERLKIICETSRQVDERPYAELDALYTTILSGIEHIKPIVEVLGMLSLRSLSRSYNLFLRPTLSFFANFFRYPIEELRSSLMDLNSLIDLEIGDDADITIFHASFTDFLTDRGRSKEYFLDAGLVHSRLAVSCISHCDLIFQLDPKNEPSIMKHVRLYVSDNLTWHLREASPSQALSNALLSFDATSVLAFDGWETTDKLFLCSSIVHAIRASHLPDADSLYAQNAQFLDDYLKGRHDSDMRLRDLATFTLWNFMRGYDGIPNGVRRNTCMWRPVLRELGGADMNPHTLHFMALSDASDIRPHLSQLLFKPGQPLAGEVHPDGYRISFSEWDTTS</sequence>
<organism evidence="3 4">
    <name type="scientific">Cyclocybe aegerita</name>
    <name type="common">Black poplar mushroom</name>
    <name type="synonym">Agrocybe aegerita</name>
    <dbReference type="NCBI Taxonomy" id="1973307"/>
    <lineage>
        <taxon>Eukaryota</taxon>
        <taxon>Fungi</taxon>
        <taxon>Dikarya</taxon>
        <taxon>Basidiomycota</taxon>
        <taxon>Agaricomycotina</taxon>
        <taxon>Agaricomycetes</taxon>
        <taxon>Agaricomycetidae</taxon>
        <taxon>Agaricales</taxon>
        <taxon>Agaricineae</taxon>
        <taxon>Bolbitiaceae</taxon>
        <taxon>Cyclocybe</taxon>
    </lineage>
</organism>
<dbReference type="AlphaFoldDB" id="A0A8S0VU86"/>
<dbReference type="Proteomes" id="UP000467700">
    <property type="component" value="Unassembled WGS sequence"/>
</dbReference>
<dbReference type="InterPro" id="IPR056884">
    <property type="entry name" value="NPHP3-like_N"/>
</dbReference>
<gene>
    <name evidence="3" type="ORF">AAE3_LOCUS12035</name>
</gene>